<dbReference type="Pfam" id="PF13450">
    <property type="entry name" value="NAD_binding_8"/>
    <property type="match status" value="1"/>
</dbReference>
<keyword evidence="5" id="KW-0274">FAD</keyword>
<dbReference type="PANTHER" id="PTHR43498">
    <property type="entry name" value="FERREDOXIN:COB-COM HETERODISULFIDE REDUCTASE SUBUNIT A"/>
    <property type="match status" value="1"/>
</dbReference>
<reference evidence="10" key="2">
    <citation type="journal article" date="2012" name="PLoS ONE">
        <title>A Deeply Branching Thermophilic Bacterium with an Ancient Acetyl-CoA Pathway Dominates a Subsurface Ecosystem.</title>
        <authorList>
            <person name="Takami H."/>
            <person name="Noguchi H."/>
            <person name="Takaki Y."/>
            <person name="Uchiyama I."/>
            <person name="Toyoda A."/>
            <person name="Nishi S."/>
            <person name="Chee G.-J."/>
            <person name="Arai W."/>
            <person name="Nunoura T."/>
            <person name="Itoh T."/>
            <person name="Hattori M."/>
            <person name="Takai K."/>
        </authorList>
    </citation>
    <scope>NUCLEOTIDE SEQUENCE</scope>
</reference>
<dbReference type="AlphaFoldDB" id="H5SJA7"/>
<evidence type="ECO:0000256" key="1">
    <source>
        <dbReference type="ARBA" id="ARBA00001974"/>
    </source>
</evidence>
<keyword evidence="4" id="KW-0479">Metal-binding</keyword>
<evidence type="ECO:0000256" key="8">
    <source>
        <dbReference type="ARBA" id="ARBA00023014"/>
    </source>
</evidence>
<evidence type="ECO:0000256" key="2">
    <source>
        <dbReference type="ARBA" id="ARBA00006561"/>
    </source>
</evidence>
<keyword evidence="8" id="KW-0411">Iron-sulfur</keyword>
<dbReference type="EMBL" id="AP011741">
    <property type="protein sequence ID" value="BAL56243.1"/>
    <property type="molecule type" value="Genomic_DNA"/>
</dbReference>
<keyword evidence="7" id="KW-0408">Iron</keyword>
<evidence type="ECO:0000256" key="4">
    <source>
        <dbReference type="ARBA" id="ARBA00022723"/>
    </source>
</evidence>
<evidence type="ECO:0000256" key="5">
    <source>
        <dbReference type="ARBA" id="ARBA00022827"/>
    </source>
</evidence>
<reference evidence="10" key="1">
    <citation type="journal article" date="2005" name="Environ. Microbiol.">
        <title>Genetic and functional properties of uncultivated thermophilic crenarchaeotes from a subsurface gold mine as revealed by analysis of genome fragments.</title>
        <authorList>
            <person name="Nunoura T."/>
            <person name="Hirayama H."/>
            <person name="Takami H."/>
            <person name="Oida H."/>
            <person name="Nishi S."/>
            <person name="Shimamura S."/>
            <person name="Suzuki Y."/>
            <person name="Inagaki F."/>
            <person name="Takai K."/>
            <person name="Nealson K.H."/>
            <person name="Horikoshi K."/>
        </authorList>
    </citation>
    <scope>NUCLEOTIDE SEQUENCE</scope>
</reference>
<dbReference type="Gene3D" id="3.30.70.20">
    <property type="match status" value="2"/>
</dbReference>
<organism evidence="10">
    <name type="scientific">uncultured Acetothermia bacterium</name>
    <dbReference type="NCBI Taxonomy" id="236499"/>
    <lineage>
        <taxon>Bacteria</taxon>
        <taxon>Candidatus Bipolaricaulota</taxon>
        <taxon>environmental samples</taxon>
    </lineage>
</organism>
<dbReference type="InterPro" id="IPR039650">
    <property type="entry name" value="HdrA-like"/>
</dbReference>
<feature type="domain" description="4Fe-4S ferredoxin-type" evidence="9">
    <location>
        <begin position="99"/>
        <end position="129"/>
    </location>
</feature>
<dbReference type="Pfam" id="PF07992">
    <property type="entry name" value="Pyr_redox_2"/>
    <property type="match status" value="1"/>
</dbReference>
<dbReference type="InterPro" id="IPR017896">
    <property type="entry name" value="4Fe4S_Fe-S-bd"/>
</dbReference>
<evidence type="ECO:0000256" key="7">
    <source>
        <dbReference type="ARBA" id="ARBA00023004"/>
    </source>
</evidence>
<accession>H5SJA7</accession>
<dbReference type="Pfam" id="PF12831">
    <property type="entry name" value="FAD_oxidored"/>
    <property type="match status" value="1"/>
</dbReference>
<feature type="domain" description="4Fe-4S ferredoxin-type" evidence="9">
    <location>
        <begin position="940"/>
        <end position="969"/>
    </location>
</feature>
<keyword evidence="3" id="KW-0004">4Fe-4S</keyword>
<dbReference type="GO" id="GO:0051539">
    <property type="term" value="F:4 iron, 4 sulfur cluster binding"/>
    <property type="evidence" value="ECO:0007669"/>
    <property type="project" value="UniProtKB-KW"/>
</dbReference>
<dbReference type="GO" id="GO:0016491">
    <property type="term" value="F:oxidoreductase activity"/>
    <property type="evidence" value="ECO:0007669"/>
    <property type="project" value="UniProtKB-KW"/>
</dbReference>
<dbReference type="SUPFAM" id="SSF54862">
    <property type="entry name" value="4Fe-4S ferredoxins"/>
    <property type="match status" value="1"/>
</dbReference>
<dbReference type="GO" id="GO:0046872">
    <property type="term" value="F:metal ion binding"/>
    <property type="evidence" value="ECO:0007669"/>
    <property type="project" value="UniProtKB-KW"/>
</dbReference>
<evidence type="ECO:0000313" key="10">
    <source>
        <dbReference type="EMBL" id="BAL56243.1"/>
    </source>
</evidence>
<comment type="similarity">
    <text evidence="2">Belongs to the HdrA family.</text>
</comment>
<gene>
    <name evidence="10" type="ORF">HGMM_F35G12C14</name>
</gene>
<dbReference type="PANTHER" id="PTHR43498:SF1">
    <property type="entry name" value="COB--COM HETERODISULFIDE REDUCTASE IRON-SULFUR SUBUNIT A"/>
    <property type="match status" value="1"/>
</dbReference>
<name>H5SJA7_9BACT</name>
<dbReference type="Pfam" id="PF13237">
    <property type="entry name" value="Fer4_10"/>
    <property type="match status" value="1"/>
</dbReference>
<protein>
    <submittedName>
        <fullName evidence="10">4Fe-4S ferredoxin iron-sulfur binding domain protein</fullName>
    </submittedName>
</protein>
<comment type="cofactor">
    <cofactor evidence="1">
        <name>FAD</name>
        <dbReference type="ChEBI" id="CHEBI:57692"/>
    </cofactor>
</comment>
<dbReference type="InterPro" id="IPR023753">
    <property type="entry name" value="FAD/NAD-binding_dom"/>
</dbReference>
<keyword evidence="5" id="KW-0285">Flavoprotein</keyword>
<dbReference type="PROSITE" id="PS51379">
    <property type="entry name" value="4FE4S_FER_2"/>
    <property type="match status" value="3"/>
</dbReference>
<dbReference type="Gene3D" id="3.50.50.60">
    <property type="entry name" value="FAD/NAD(P)-binding domain"/>
    <property type="match status" value="3"/>
</dbReference>
<evidence type="ECO:0000256" key="6">
    <source>
        <dbReference type="ARBA" id="ARBA00023002"/>
    </source>
</evidence>
<dbReference type="InterPro" id="IPR036188">
    <property type="entry name" value="FAD/NAD-bd_sf"/>
</dbReference>
<sequence length="1018" mass="111253">MSTLKHGSIAVIGGGIGGIQAALDLADSGLFVYLIEEGPAIGGRMAQLDKTFPTNDCAMCMLSPKLVEVGRHPNVQIITLASVEALEGQPGSFQITVRQRPRYVNITRCIACGRCIASCVYQDAKFPSEFDMGLGKRKPVYIPFPQAVPLATVVDPQTCIFFKSGRCPQNCLKACERGALDFTQTEKLFTLDVGAVVLAPGFEPYDARLVGEYGFGRYANVLTGPQFERLLSASGPTAGKVLRPSDGKAPKKIAFIQCVGSRDLRHQSYCSAVCCMYATKEAIVAKEHDHALEPTIFYIDLRAYGKGFENLVRRARDERGVRYVRSMISQITEMPETKNLVIRYRDESGALREEEFDLVVLAVGMRPSAQGQELARKLGIELNEHGFAKTSPVNPVMSTREGVFVTGAFTGPKDIPETVIQASAAAAAVAAMLAPARGTRTHAKDYPEELVPDGTPRIGVFVCHCGSNIAGVVDVKAVAEYARTLPGVVHAENVLYTCSQDNLKHMKEVIREKKLNRIVVASCTPRNLAALFQDTIREAGLNKFLFEMVNIREQCSWVHSDQPEQATEKAKRLVRMGVAKARELKPLSVQSVRVVPAALVLGGGLSGMVAALTLAESGFETHLVERRAELGYELKEIARSPEGADVQALRAQLIRQVQAHPKICVHTDTTIREISGFVGNFSTVLSGPQGEERIHHGVVIVATEAYEYKPREYLYGEDARVLTQPGFAWTVHRAACGGTANSPDKVWRSLVMIQCVGRNEQRPYCSRICCGEALQNALAFLEHNPDCQIYVLYREMIAYGFLEDLYRRARERGVVFIRYDEQSPPVVRKENDQLIVTVRDARLRQEVLIQPDLVVLSTGVVPDPYNEELSRLLKVPLDAHGFFVEAHIKLRPVDFASHGIFLCGGSHAPGTISELIAKAQAAAGRAAMILAKGQLEAGGVVASVDPEKCTACLTCLRECPFGAVFINAQGLAEIEAVKCQGCGICAADCPAKAIQLGQFEDAQELAMLEELFRERVSV</sequence>
<dbReference type="SUPFAM" id="SSF51905">
    <property type="entry name" value="FAD/NAD(P)-binding domain"/>
    <property type="match status" value="2"/>
</dbReference>
<feature type="domain" description="4Fe-4S ferredoxin-type" evidence="9">
    <location>
        <begin position="970"/>
        <end position="999"/>
    </location>
</feature>
<dbReference type="PROSITE" id="PS00198">
    <property type="entry name" value="4FE4S_FER_1"/>
    <property type="match status" value="2"/>
</dbReference>
<evidence type="ECO:0000259" key="9">
    <source>
        <dbReference type="PROSITE" id="PS51379"/>
    </source>
</evidence>
<proteinExistence type="inferred from homology"/>
<keyword evidence="6" id="KW-0560">Oxidoreductase</keyword>
<evidence type="ECO:0000256" key="3">
    <source>
        <dbReference type="ARBA" id="ARBA00022485"/>
    </source>
</evidence>
<dbReference type="InterPro" id="IPR017900">
    <property type="entry name" value="4Fe4S_Fe_S_CS"/>
</dbReference>